<evidence type="ECO:0000256" key="7">
    <source>
        <dbReference type="ARBA" id="ARBA00022842"/>
    </source>
</evidence>
<evidence type="ECO:0000256" key="10">
    <source>
        <dbReference type="ARBA" id="ARBA00023211"/>
    </source>
</evidence>
<evidence type="ECO:0000256" key="4">
    <source>
        <dbReference type="ARBA" id="ARBA00022723"/>
    </source>
</evidence>
<dbReference type="Proteomes" id="UP000245793">
    <property type="component" value="Unassembled WGS sequence"/>
</dbReference>
<sequence>MKNIVVIFGGRAVEHEVSVITGIQAVENLNKEKYNVIPVFIDKSGVMFTGECYKDFKNFKNNEFPDSKPCRFGTSYGDHNLYIENKGLFKKDEVVEIDCVVFGVHGSHGEDGALQGIFETNGIPFTGPSVMSSAVGMDKIIMKDVYKSHNIPVVKYTWVFRDRFKVEPNDTLDYVMSKLEFPIYVKPASLGSSIGIKVARTKEELREATEVASSFDRKIIFEEAVINATELNVAVMGRNGDVEVSSVESPLGADEVFSYQQKYMSQDGKSKLIGGKHNFIRDEDTVYKATELAKYSFNVLDVRGNARIDILMDEAGNMFVNEINTLPGSYAFYLWEDVGYTFKSLLDRMIEIAISAKKEEEETNYRFDSDLFHHTGYGSKL</sequence>
<dbReference type="EC" id="6.3.2.4" evidence="12"/>
<comment type="cofactor">
    <cofactor evidence="1">
        <name>Mn(2+)</name>
        <dbReference type="ChEBI" id="CHEBI:29035"/>
    </cofactor>
</comment>
<feature type="binding site" evidence="14">
    <location>
        <position position="322"/>
    </location>
    <ligand>
        <name>Mg(2+)</name>
        <dbReference type="ChEBI" id="CHEBI:18420"/>
        <label>1</label>
    </ligand>
</feature>
<dbReference type="Gene3D" id="3.40.50.20">
    <property type="match status" value="1"/>
</dbReference>
<dbReference type="PANTHER" id="PTHR23132">
    <property type="entry name" value="D-ALANINE--D-ALANINE LIGASE"/>
    <property type="match status" value="1"/>
</dbReference>
<evidence type="ECO:0000313" key="17">
    <source>
        <dbReference type="EMBL" id="PVY94648.1"/>
    </source>
</evidence>
<feature type="domain" description="ATP-grasp" evidence="16">
    <location>
        <begin position="143"/>
        <end position="351"/>
    </location>
</feature>
<keyword evidence="11 12" id="KW-0961">Cell wall biogenesis/degradation</keyword>
<keyword evidence="18" id="KW-1185">Reference proteome</keyword>
<comment type="function">
    <text evidence="12">Cell wall formation.</text>
</comment>
<evidence type="ECO:0000259" key="16">
    <source>
        <dbReference type="PROSITE" id="PS50975"/>
    </source>
</evidence>
<name>A0A2U1E3Y2_9FIRM</name>
<proteinExistence type="inferred from homology"/>
<dbReference type="GO" id="GO:0009252">
    <property type="term" value="P:peptidoglycan biosynthetic process"/>
    <property type="evidence" value="ECO:0007669"/>
    <property type="project" value="UniProtKB-UniRule"/>
</dbReference>
<dbReference type="InterPro" id="IPR013815">
    <property type="entry name" value="ATP_grasp_subdomain_1"/>
</dbReference>
<evidence type="ECO:0000256" key="8">
    <source>
        <dbReference type="ARBA" id="ARBA00022960"/>
    </source>
</evidence>
<dbReference type="GO" id="GO:0005829">
    <property type="term" value="C:cytosol"/>
    <property type="evidence" value="ECO:0007669"/>
    <property type="project" value="TreeGrafter"/>
</dbReference>
<keyword evidence="7 14" id="KW-0460">Magnesium</keyword>
<dbReference type="Gene3D" id="3.30.1490.20">
    <property type="entry name" value="ATP-grasp fold, A domain"/>
    <property type="match status" value="1"/>
</dbReference>
<dbReference type="NCBIfam" id="NF002528">
    <property type="entry name" value="PRK01966.1-4"/>
    <property type="match status" value="1"/>
</dbReference>
<keyword evidence="12" id="KW-0963">Cytoplasm</keyword>
<evidence type="ECO:0000256" key="15">
    <source>
        <dbReference type="PROSITE-ProRule" id="PRU00409"/>
    </source>
</evidence>
<keyword evidence="6 15" id="KW-0067">ATP-binding</keyword>
<feature type="binding site" evidence="14">
    <location>
        <position position="324"/>
    </location>
    <ligand>
        <name>Mg(2+)</name>
        <dbReference type="ChEBI" id="CHEBI:18420"/>
        <label>2</label>
    </ligand>
</feature>
<comment type="subcellular location">
    <subcellularLocation>
        <location evidence="12">Cytoplasm</location>
    </subcellularLocation>
</comment>
<dbReference type="InterPro" id="IPR011761">
    <property type="entry name" value="ATP-grasp"/>
</dbReference>
<dbReference type="PANTHER" id="PTHR23132:SF25">
    <property type="entry name" value="D-ALANINE--D-ALANINE LIGASE A"/>
    <property type="match status" value="1"/>
</dbReference>
<evidence type="ECO:0000256" key="14">
    <source>
        <dbReference type="PIRSR" id="PIRSR039102-3"/>
    </source>
</evidence>
<evidence type="ECO:0000256" key="2">
    <source>
        <dbReference type="ARBA" id="ARBA00010871"/>
    </source>
</evidence>
<evidence type="ECO:0000256" key="13">
    <source>
        <dbReference type="PIRSR" id="PIRSR039102-1"/>
    </source>
</evidence>
<evidence type="ECO:0000256" key="5">
    <source>
        <dbReference type="ARBA" id="ARBA00022741"/>
    </source>
</evidence>
<dbReference type="InterPro" id="IPR016185">
    <property type="entry name" value="PreATP-grasp_dom_sf"/>
</dbReference>
<keyword evidence="5 15" id="KW-0547">Nucleotide-binding</keyword>
<evidence type="ECO:0000256" key="12">
    <source>
        <dbReference type="HAMAP-Rule" id="MF_00047"/>
    </source>
</evidence>
<evidence type="ECO:0000256" key="9">
    <source>
        <dbReference type="ARBA" id="ARBA00022984"/>
    </source>
</evidence>
<comment type="similarity">
    <text evidence="2 12">Belongs to the D-alanine--D-alanine ligase family.</text>
</comment>
<keyword evidence="9 12" id="KW-0573">Peptidoglycan synthesis</keyword>
<dbReference type="InterPro" id="IPR000291">
    <property type="entry name" value="D-Ala_lig_Van_CS"/>
</dbReference>
<evidence type="ECO:0000256" key="11">
    <source>
        <dbReference type="ARBA" id="ARBA00023316"/>
    </source>
</evidence>
<feature type="active site" evidence="13">
    <location>
        <position position="14"/>
    </location>
</feature>
<evidence type="ECO:0000256" key="3">
    <source>
        <dbReference type="ARBA" id="ARBA00022598"/>
    </source>
</evidence>
<gene>
    <name evidence="12" type="primary">ddl</name>
    <name evidence="17" type="ORF">C7381_104154</name>
</gene>
<dbReference type="NCBIfam" id="TIGR01205">
    <property type="entry name" value="D_ala_D_alaTIGR"/>
    <property type="match status" value="1"/>
</dbReference>
<dbReference type="GO" id="GO:0008360">
    <property type="term" value="P:regulation of cell shape"/>
    <property type="evidence" value="ECO:0007669"/>
    <property type="project" value="UniProtKB-KW"/>
</dbReference>
<keyword evidence="8 12" id="KW-0133">Cell shape</keyword>
<evidence type="ECO:0000256" key="1">
    <source>
        <dbReference type="ARBA" id="ARBA00001936"/>
    </source>
</evidence>
<dbReference type="InterPro" id="IPR005905">
    <property type="entry name" value="D_ala_D_ala"/>
</dbReference>
<feature type="active site" evidence="13">
    <location>
        <position position="329"/>
    </location>
</feature>
<dbReference type="GO" id="GO:0008716">
    <property type="term" value="F:D-alanine-D-alanine ligase activity"/>
    <property type="evidence" value="ECO:0007669"/>
    <property type="project" value="UniProtKB-UniRule"/>
</dbReference>
<dbReference type="HAMAP" id="MF_00047">
    <property type="entry name" value="Dala_Dala_lig"/>
    <property type="match status" value="1"/>
</dbReference>
<dbReference type="PIRSF" id="PIRSF039102">
    <property type="entry name" value="Ddl/VanB"/>
    <property type="match status" value="1"/>
</dbReference>
<dbReference type="SUPFAM" id="SSF56059">
    <property type="entry name" value="Glutathione synthetase ATP-binding domain-like"/>
    <property type="match status" value="1"/>
</dbReference>
<feature type="binding site" evidence="14">
    <location>
        <position position="322"/>
    </location>
    <ligand>
        <name>Mg(2+)</name>
        <dbReference type="ChEBI" id="CHEBI:18420"/>
        <label>2</label>
    </ligand>
</feature>
<dbReference type="Pfam" id="PF01820">
    <property type="entry name" value="Dala_Dala_lig_N"/>
    <property type="match status" value="1"/>
</dbReference>
<keyword evidence="3 12" id="KW-0436">Ligase</keyword>
<comment type="catalytic activity">
    <reaction evidence="12">
        <text>2 D-alanine + ATP = D-alanyl-D-alanine + ADP + phosphate + H(+)</text>
        <dbReference type="Rhea" id="RHEA:11224"/>
        <dbReference type="ChEBI" id="CHEBI:15378"/>
        <dbReference type="ChEBI" id="CHEBI:30616"/>
        <dbReference type="ChEBI" id="CHEBI:43474"/>
        <dbReference type="ChEBI" id="CHEBI:57416"/>
        <dbReference type="ChEBI" id="CHEBI:57822"/>
        <dbReference type="ChEBI" id="CHEBI:456216"/>
        <dbReference type="EC" id="6.3.2.4"/>
    </reaction>
</comment>
<dbReference type="InterPro" id="IPR011095">
    <property type="entry name" value="Dala_Dala_lig_C"/>
</dbReference>
<dbReference type="RefSeq" id="WP_116480056.1">
    <property type="nucleotide sequence ID" value="NZ_QEKV01000004.1"/>
</dbReference>
<evidence type="ECO:0000256" key="6">
    <source>
        <dbReference type="ARBA" id="ARBA00022840"/>
    </source>
</evidence>
<dbReference type="UniPathway" id="UPA00219"/>
<protein>
    <recommendedName>
        <fullName evidence="12">D-alanine--D-alanine ligase</fullName>
        <ecNumber evidence="12">6.3.2.4</ecNumber>
    </recommendedName>
    <alternativeName>
        <fullName evidence="12">D-Ala-D-Ala ligase</fullName>
    </alternativeName>
    <alternativeName>
        <fullName evidence="12">D-alanylalanine synthetase</fullName>
    </alternativeName>
</protein>
<dbReference type="SUPFAM" id="SSF52440">
    <property type="entry name" value="PreATP-grasp domain"/>
    <property type="match status" value="1"/>
</dbReference>
<reference evidence="17 18" key="1">
    <citation type="submission" date="2018-04" db="EMBL/GenBank/DDBJ databases">
        <title>Genomic Encyclopedia of Type Strains, Phase IV (KMG-IV): sequencing the most valuable type-strain genomes for metagenomic binning, comparative biology and taxonomic classification.</title>
        <authorList>
            <person name="Goeker M."/>
        </authorList>
    </citation>
    <scope>NUCLEOTIDE SEQUENCE [LARGE SCALE GENOMIC DNA]</scope>
    <source>
        <strain evidence="17 18">DSM 20705</strain>
    </source>
</reference>
<feature type="binding site" evidence="14">
    <location>
        <position position="309"/>
    </location>
    <ligand>
        <name>Mg(2+)</name>
        <dbReference type="ChEBI" id="CHEBI:18420"/>
        <label>1</label>
    </ligand>
</feature>
<dbReference type="InterPro" id="IPR011127">
    <property type="entry name" value="Dala_Dala_lig_N"/>
</dbReference>
<dbReference type="GO" id="GO:0005524">
    <property type="term" value="F:ATP binding"/>
    <property type="evidence" value="ECO:0007669"/>
    <property type="project" value="UniProtKB-UniRule"/>
</dbReference>
<accession>A0A2U1E3Y2</accession>
<dbReference type="GO" id="GO:0046872">
    <property type="term" value="F:metal ion binding"/>
    <property type="evidence" value="ECO:0007669"/>
    <property type="project" value="UniProtKB-KW"/>
</dbReference>
<organism evidence="17 18">
    <name type="scientific">Ezakiella coagulans</name>
    <dbReference type="NCBI Taxonomy" id="46507"/>
    <lineage>
        <taxon>Bacteria</taxon>
        <taxon>Bacillati</taxon>
        <taxon>Bacillota</taxon>
        <taxon>Tissierellia</taxon>
        <taxon>Ezakiella</taxon>
    </lineage>
</organism>
<comment type="caution">
    <text evidence="17">The sequence shown here is derived from an EMBL/GenBank/DDBJ whole genome shotgun (WGS) entry which is preliminary data.</text>
</comment>
<comment type="pathway">
    <text evidence="12">Cell wall biogenesis; peptidoglycan biosynthesis.</text>
</comment>
<feature type="active site" evidence="13">
    <location>
        <position position="192"/>
    </location>
</feature>
<dbReference type="PROSITE" id="PS50975">
    <property type="entry name" value="ATP_GRASP"/>
    <property type="match status" value="1"/>
</dbReference>
<comment type="cofactor">
    <cofactor evidence="14">
        <name>Mg(2+)</name>
        <dbReference type="ChEBI" id="CHEBI:18420"/>
    </cofactor>
    <cofactor evidence="14">
        <name>Mn(2+)</name>
        <dbReference type="ChEBI" id="CHEBI:29035"/>
    </cofactor>
    <text evidence="14">Binds 2 magnesium or manganese ions per subunit.</text>
</comment>
<keyword evidence="4 14" id="KW-0479">Metal-binding</keyword>
<dbReference type="PROSITE" id="PS00843">
    <property type="entry name" value="DALA_DALA_LIGASE_1"/>
    <property type="match status" value="1"/>
</dbReference>
<evidence type="ECO:0000313" key="18">
    <source>
        <dbReference type="Proteomes" id="UP000245793"/>
    </source>
</evidence>
<dbReference type="Gene3D" id="3.30.470.20">
    <property type="entry name" value="ATP-grasp fold, B domain"/>
    <property type="match status" value="1"/>
</dbReference>
<dbReference type="PROSITE" id="PS00844">
    <property type="entry name" value="DALA_DALA_LIGASE_2"/>
    <property type="match status" value="1"/>
</dbReference>
<dbReference type="EMBL" id="QEKV01000004">
    <property type="protein sequence ID" value="PVY94648.1"/>
    <property type="molecule type" value="Genomic_DNA"/>
</dbReference>
<dbReference type="GO" id="GO:0071555">
    <property type="term" value="P:cell wall organization"/>
    <property type="evidence" value="ECO:0007669"/>
    <property type="project" value="UniProtKB-KW"/>
</dbReference>
<keyword evidence="10 14" id="KW-0464">Manganese</keyword>
<dbReference type="Pfam" id="PF07478">
    <property type="entry name" value="Dala_Dala_lig_C"/>
    <property type="match status" value="1"/>
</dbReference>
<dbReference type="AlphaFoldDB" id="A0A2U1E3Y2"/>